<dbReference type="EMBL" id="JABSTQ010011516">
    <property type="protein sequence ID" value="KAG0410507.1"/>
    <property type="molecule type" value="Genomic_DNA"/>
</dbReference>
<dbReference type="Proteomes" id="UP000805193">
    <property type="component" value="Unassembled WGS sequence"/>
</dbReference>
<gene>
    <name evidence="1" type="ORF">HPB47_012365</name>
</gene>
<protein>
    <submittedName>
        <fullName evidence="1">Uncharacterized protein</fullName>
    </submittedName>
</protein>
<organism evidence="1 2">
    <name type="scientific">Ixodes persulcatus</name>
    <name type="common">Taiga tick</name>
    <dbReference type="NCBI Taxonomy" id="34615"/>
    <lineage>
        <taxon>Eukaryota</taxon>
        <taxon>Metazoa</taxon>
        <taxon>Ecdysozoa</taxon>
        <taxon>Arthropoda</taxon>
        <taxon>Chelicerata</taxon>
        <taxon>Arachnida</taxon>
        <taxon>Acari</taxon>
        <taxon>Parasitiformes</taxon>
        <taxon>Ixodida</taxon>
        <taxon>Ixodoidea</taxon>
        <taxon>Ixodidae</taxon>
        <taxon>Ixodinae</taxon>
        <taxon>Ixodes</taxon>
    </lineage>
</organism>
<accession>A0AC60NTS1</accession>
<keyword evidence="2" id="KW-1185">Reference proteome</keyword>
<name>A0AC60NTS1_IXOPE</name>
<comment type="caution">
    <text evidence="1">The sequence shown here is derived from an EMBL/GenBank/DDBJ whole genome shotgun (WGS) entry which is preliminary data.</text>
</comment>
<sequence>MGGCPRELPAAGVCEPHATSAPQQAPGVGARGHGGGTRRNGLSLGPALYHVTEASEMRASLMEGRRFIFGADGIVGEYSGSTAQREGGLGPFLGQVLLWASDGHHPTRSLTDAPLGTRLVVGLIPGDKLRVVAVFFALW</sequence>
<evidence type="ECO:0000313" key="1">
    <source>
        <dbReference type="EMBL" id="KAG0410507.1"/>
    </source>
</evidence>
<evidence type="ECO:0000313" key="2">
    <source>
        <dbReference type="Proteomes" id="UP000805193"/>
    </source>
</evidence>
<proteinExistence type="predicted"/>
<reference evidence="1 2" key="1">
    <citation type="journal article" date="2020" name="Cell">
        <title>Large-Scale Comparative Analyses of Tick Genomes Elucidate Their Genetic Diversity and Vector Capacities.</title>
        <authorList>
            <consortium name="Tick Genome and Microbiome Consortium (TIGMIC)"/>
            <person name="Jia N."/>
            <person name="Wang J."/>
            <person name="Shi W."/>
            <person name="Du L."/>
            <person name="Sun Y."/>
            <person name="Zhan W."/>
            <person name="Jiang J.F."/>
            <person name="Wang Q."/>
            <person name="Zhang B."/>
            <person name="Ji P."/>
            <person name="Bell-Sakyi L."/>
            <person name="Cui X.M."/>
            <person name="Yuan T.T."/>
            <person name="Jiang B.G."/>
            <person name="Yang W.F."/>
            <person name="Lam T.T."/>
            <person name="Chang Q.C."/>
            <person name="Ding S.J."/>
            <person name="Wang X.J."/>
            <person name="Zhu J.G."/>
            <person name="Ruan X.D."/>
            <person name="Zhao L."/>
            <person name="Wei J.T."/>
            <person name="Ye R.Z."/>
            <person name="Que T.C."/>
            <person name="Du C.H."/>
            <person name="Zhou Y.H."/>
            <person name="Cheng J.X."/>
            <person name="Dai P.F."/>
            <person name="Guo W.B."/>
            <person name="Han X.H."/>
            <person name="Huang E.J."/>
            <person name="Li L.F."/>
            <person name="Wei W."/>
            <person name="Gao Y.C."/>
            <person name="Liu J.Z."/>
            <person name="Shao H.Z."/>
            <person name="Wang X."/>
            <person name="Wang C.C."/>
            <person name="Yang T.C."/>
            <person name="Huo Q.B."/>
            <person name="Li W."/>
            <person name="Chen H.Y."/>
            <person name="Chen S.E."/>
            <person name="Zhou L.G."/>
            <person name="Ni X.B."/>
            <person name="Tian J.H."/>
            <person name="Sheng Y."/>
            <person name="Liu T."/>
            <person name="Pan Y.S."/>
            <person name="Xia L.Y."/>
            <person name="Li J."/>
            <person name="Zhao F."/>
            <person name="Cao W.C."/>
        </authorList>
    </citation>
    <scope>NUCLEOTIDE SEQUENCE [LARGE SCALE GENOMIC DNA]</scope>
    <source>
        <strain evidence="1">Iper-2018</strain>
    </source>
</reference>